<sequence length="161" mass="17162">MIVPTDIIDMSQRIQREQMINQAKQLPAFEALKPNVEKPAEVEVVAPNLGSILAVGDKVNPIPDPAVINSNSINNENCTEDCGGSCTDCECQMPEGGSAGEGCSEGCDMQECADKQESNCDCSDENATENSKEEIGELLREKRCCCCGCCDCCCCCGCCGK</sequence>
<proteinExistence type="predicted"/>
<name>A0AC34F9Q2_9BILA</name>
<protein>
    <submittedName>
        <fullName evidence="2">Metallothionein</fullName>
    </submittedName>
</protein>
<organism evidence="1 2">
    <name type="scientific">Panagrolaimus sp. ES5</name>
    <dbReference type="NCBI Taxonomy" id="591445"/>
    <lineage>
        <taxon>Eukaryota</taxon>
        <taxon>Metazoa</taxon>
        <taxon>Ecdysozoa</taxon>
        <taxon>Nematoda</taxon>
        <taxon>Chromadorea</taxon>
        <taxon>Rhabditida</taxon>
        <taxon>Tylenchina</taxon>
        <taxon>Panagrolaimomorpha</taxon>
        <taxon>Panagrolaimoidea</taxon>
        <taxon>Panagrolaimidae</taxon>
        <taxon>Panagrolaimus</taxon>
    </lineage>
</organism>
<dbReference type="Proteomes" id="UP000887579">
    <property type="component" value="Unplaced"/>
</dbReference>
<dbReference type="WBParaSite" id="ES5_v2.g13975.t1">
    <property type="protein sequence ID" value="ES5_v2.g13975.t1"/>
    <property type="gene ID" value="ES5_v2.g13975"/>
</dbReference>
<evidence type="ECO:0000313" key="1">
    <source>
        <dbReference type="Proteomes" id="UP000887579"/>
    </source>
</evidence>
<accession>A0AC34F9Q2</accession>
<reference evidence="2" key="1">
    <citation type="submission" date="2022-11" db="UniProtKB">
        <authorList>
            <consortium name="WormBaseParasite"/>
        </authorList>
    </citation>
    <scope>IDENTIFICATION</scope>
</reference>
<evidence type="ECO:0000313" key="2">
    <source>
        <dbReference type="WBParaSite" id="ES5_v2.g13975.t1"/>
    </source>
</evidence>